<dbReference type="Proteomes" id="UP001459277">
    <property type="component" value="Unassembled WGS sequence"/>
</dbReference>
<feature type="compositionally biased region" description="Polar residues" evidence="2">
    <location>
        <begin position="205"/>
        <end position="227"/>
    </location>
</feature>
<gene>
    <name evidence="3" type="ORF">SO802_020416</name>
</gene>
<dbReference type="AlphaFoldDB" id="A0AAW2CH62"/>
<keyword evidence="1" id="KW-0175">Coiled coil</keyword>
<keyword evidence="4" id="KW-1185">Reference proteome</keyword>
<evidence type="ECO:0000256" key="1">
    <source>
        <dbReference type="SAM" id="Coils"/>
    </source>
</evidence>
<protein>
    <submittedName>
        <fullName evidence="3">Uncharacterized protein</fullName>
    </submittedName>
</protein>
<evidence type="ECO:0000313" key="3">
    <source>
        <dbReference type="EMBL" id="KAK9995730.1"/>
    </source>
</evidence>
<organism evidence="3 4">
    <name type="scientific">Lithocarpus litseifolius</name>
    <dbReference type="NCBI Taxonomy" id="425828"/>
    <lineage>
        <taxon>Eukaryota</taxon>
        <taxon>Viridiplantae</taxon>
        <taxon>Streptophyta</taxon>
        <taxon>Embryophyta</taxon>
        <taxon>Tracheophyta</taxon>
        <taxon>Spermatophyta</taxon>
        <taxon>Magnoliopsida</taxon>
        <taxon>eudicotyledons</taxon>
        <taxon>Gunneridae</taxon>
        <taxon>Pentapetalae</taxon>
        <taxon>rosids</taxon>
        <taxon>fabids</taxon>
        <taxon>Fagales</taxon>
        <taxon>Fagaceae</taxon>
        <taxon>Lithocarpus</taxon>
    </lineage>
</organism>
<sequence>MEVMSEGCHFFPKHPEKNIKYYRHILIQEGSAKVEDIMNKENPSVVLYHKFIISGFINCKDWGQHPSLLKTLTSIKTFTGSDLHYSYYDYIDAFEKVLFYQNKKFDHSWFLMFVESSPAQYQHGSLSGGKCLDQYPDLSRTSTGCPQVHEDFPPLVQRNIAPVTRSQSSLDSIQIAEKSSKELKDLAQQLLLQLEELQSQEKGSLASSEASANFDPNNHLFQDSQDPNDAYRLDSE</sequence>
<dbReference type="EMBL" id="JAZDWU010000007">
    <property type="protein sequence ID" value="KAK9995730.1"/>
    <property type="molecule type" value="Genomic_DNA"/>
</dbReference>
<reference evidence="3 4" key="1">
    <citation type="submission" date="2024-01" db="EMBL/GenBank/DDBJ databases">
        <title>A telomere-to-telomere, gap-free genome of sweet tea (Lithocarpus litseifolius).</title>
        <authorList>
            <person name="Zhou J."/>
        </authorList>
    </citation>
    <scope>NUCLEOTIDE SEQUENCE [LARGE SCALE GENOMIC DNA]</scope>
    <source>
        <strain evidence="3">Zhou-2022a</strain>
        <tissue evidence="3">Leaf</tissue>
    </source>
</reference>
<dbReference type="PANTHER" id="PTHR48434">
    <property type="entry name" value="(RAPE) HYPOTHETICAL PROTEIN"/>
    <property type="match status" value="1"/>
</dbReference>
<comment type="caution">
    <text evidence="3">The sequence shown here is derived from an EMBL/GenBank/DDBJ whole genome shotgun (WGS) entry which is preliminary data.</text>
</comment>
<evidence type="ECO:0000256" key="2">
    <source>
        <dbReference type="SAM" id="MobiDB-lite"/>
    </source>
</evidence>
<accession>A0AAW2CH62</accession>
<feature type="coiled-coil region" evidence="1">
    <location>
        <begin position="173"/>
        <end position="200"/>
    </location>
</feature>
<name>A0AAW2CH62_9ROSI</name>
<dbReference type="PANTHER" id="PTHR48434:SF1">
    <property type="entry name" value="(RAPE) HYPOTHETICAL PROTEIN"/>
    <property type="match status" value="1"/>
</dbReference>
<proteinExistence type="predicted"/>
<feature type="region of interest" description="Disordered" evidence="2">
    <location>
        <begin position="202"/>
        <end position="236"/>
    </location>
</feature>
<evidence type="ECO:0000313" key="4">
    <source>
        <dbReference type="Proteomes" id="UP001459277"/>
    </source>
</evidence>